<dbReference type="InParanoid" id="A0A061DYL4"/>
<feature type="transmembrane region" description="Helical" evidence="1">
    <location>
        <begin position="64"/>
        <end position="86"/>
    </location>
</feature>
<proteinExistence type="predicted"/>
<dbReference type="AlphaFoldDB" id="A0A061DYL4"/>
<keyword evidence="4" id="KW-1185">Reference proteome</keyword>
<sequence length="557" mass="63487">MVVSSQLLQLLLLCSGHIRRRYRGKCLTIFEAMVWSVYLLADWMATVVLSNILRGEATDQKNDLVLWISFILWHLGSPYNITAYTVEDNELWLRHLFGLLVQVGEAFYICIKFRSPITSLNFVATPIFIAGVLRYLERVLALRSASKAQLRNSLISRRDTNGNAATIRASRVSGVVPSVTLFGEAELSHIILQPLLTHLPFGVDEEAHDDMVFTRSKSADEAFRLVGSELRFFHDPLYTKIPKRRSNKKLSFTLQIFGFLSVVSALVACTLINYQRLAAMRSRKTEYPDIAVTYSLLFGAILLEGYAFYVDALKRARTRNRTLIPQKWLNSRLCEEKSKLDLQDDEWEIDTTDFTGCVFRWHIATSLVYNDDVDQHRRGTGGTVRKIGKSLSDYMMYLAVARPLMLPLGFTEATNRDTYKLFDNFNPTTGDVAKLKDSRKDCTSALLNYNPNMSIGFNPDEEIKFPAKYSEFSNGCISANKLLYLVKSERWDQEEIWEFISEVWMEMLTYAANCCSWKEHAEALRTGGEVLTHVSLLMAHFGLTTKIRRGSNIEGAI</sequence>
<evidence type="ECO:0000313" key="4">
    <source>
        <dbReference type="Proteomes" id="UP000026915"/>
    </source>
</evidence>
<evidence type="ECO:0000259" key="2">
    <source>
        <dbReference type="Pfam" id="PF13968"/>
    </source>
</evidence>
<dbReference type="Gramene" id="EOX97507">
    <property type="protein sequence ID" value="EOX97507"/>
    <property type="gene ID" value="TCM_006508"/>
</dbReference>
<dbReference type="InterPro" id="IPR007658">
    <property type="entry name" value="DUF594"/>
</dbReference>
<protein>
    <recommendedName>
        <fullName evidence="2">DUF4220 domain-containing protein</fullName>
    </recommendedName>
</protein>
<keyword evidence="1" id="KW-1133">Transmembrane helix</keyword>
<feature type="domain" description="DUF4220" evidence="2">
    <location>
        <begin position="35"/>
        <end position="333"/>
    </location>
</feature>
<dbReference type="PANTHER" id="PTHR31325">
    <property type="entry name" value="OS01G0798800 PROTEIN-RELATED"/>
    <property type="match status" value="1"/>
</dbReference>
<name>A0A061DYL4_THECC</name>
<keyword evidence="1" id="KW-0472">Membrane</keyword>
<dbReference type="Pfam" id="PF04578">
    <property type="entry name" value="DUF594"/>
    <property type="match status" value="1"/>
</dbReference>
<feature type="transmembrane region" description="Helical" evidence="1">
    <location>
        <begin position="294"/>
        <end position="313"/>
    </location>
</feature>
<dbReference type="Pfam" id="PF13968">
    <property type="entry name" value="DUF4220"/>
    <property type="match status" value="1"/>
</dbReference>
<feature type="transmembrane region" description="Helical" evidence="1">
    <location>
        <begin position="32"/>
        <end position="52"/>
    </location>
</feature>
<reference evidence="3 4" key="1">
    <citation type="journal article" date="2013" name="Genome Biol.">
        <title>The genome sequence of the most widely cultivated cacao type and its use to identify candidate genes regulating pod color.</title>
        <authorList>
            <person name="Motamayor J.C."/>
            <person name="Mockaitis K."/>
            <person name="Schmutz J."/>
            <person name="Haiminen N."/>
            <person name="Iii D.L."/>
            <person name="Cornejo O."/>
            <person name="Findley S.D."/>
            <person name="Zheng P."/>
            <person name="Utro F."/>
            <person name="Royaert S."/>
            <person name="Saski C."/>
            <person name="Jenkins J."/>
            <person name="Podicheti R."/>
            <person name="Zhao M."/>
            <person name="Scheffler B.E."/>
            <person name="Stack J.C."/>
            <person name="Feltus F.A."/>
            <person name="Mustiga G.M."/>
            <person name="Amores F."/>
            <person name="Phillips W."/>
            <person name="Marelli J.P."/>
            <person name="May G.D."/>
            <person name="Shapiro H."/>
            <person name="Ma J."/>
            <person name="Bustamante C.D."/>
            <person name="Schnell R.J."/>
            <person name="Main D."/>
            <person name="Gilbert D."/>
            <person name="Parida L."/>
            <person name="Kuhn D.N."/>
        </authorList>
    </citation>
    <scope>NUCLEOTIDE SEQUENCE [LARGE SCALE GENOMIC DNA]</scope>
    <source>
        <strain evidence="4">cv. Matina 1-6</strain>
    </source>
</reference>
<organism evidence="3 4">
    <name type="scientific">Theobroma cacao</name>
    <name type="common">Cacao</name>
    <name type="synonym">Cocoa</name>
    <dbReference type="NCBI Taxonomy" id="3641"/>
    <lineage>
        <taxon>Eukaryota</taxon>
        <taxon>Viridiplantae</taxon>
        <taxon>Streptophyta</taxon>
        <taxon>Embryophyta</taxon>
        <taxon>Tracheophyta</taxon>
        <taxon>Spermatophyta</taxon>
        <taxon>Magnoliopsida</taxon>
        <taxon>eudicotyledons</taxon>
        <taxon>Gunneridae</taxon>
        <taxon>Pentapetalae</taxon>
        <taxon>rosids</taxon>
        <taxon>malvids</taxon>
        <taxon>Malvales</taxon>
        <taxon>Malvaceae</taxon>
        <taxon>Byttnerioideae</taxon>
        <taxon>Theobroma</taxon>
    </lineage>
</organism>
<feature type="transmembrane region" description="Helical" evidence="1">
    <location>
        <begin position="250"/>
        <end position="274"/>
    </location>
</feature>
<dbReference type="InterPro" id="IPR025315">
    <property type="entry name" value="DUF4220"/>
</dbReference>
<accession>A0A061DYL4</accession>
<keyword evidence="1" id="KW-0812">Transmembrane</keyword>
<evidence type="ECO:0000313" key="3">
    <source>
        <dbReference type="EMBL" id="EOX97507.1"/>
    </source>
</evidence>
<evidence type="ECO:0000256" key="1">
    <source>
        <dbReference type="SAM" id="Phobius"/>
    </source>
</evidence>
<dbReference type="EMBL" id="CM001880">
    <property type="protein sequence ID" value="EOX97507.1"/>
    <property type="molecule type" value="Genomic_DNA"/>
</dbReference>
<dbReference type="OMA" id="FRWHIAT"/>
<dbReference type="Proteomes" id="UP000026915">
    <property type="component" value="Chromosome 2"/>
</dbReference>
<gene>
    <name evidence="3" type="ORF">TCM_006508</name>
</gene>
<dbReference type="HOGENOM" id="CLU_009180_3_1_1"/>
<dbReference type="STRING" id="3641.A0A061DYL4"/>